<keyword evidence="6" id="KW-1185">Reference proteome</keyword>
<protein>
    <submittedName>
        <fullName evidence="5">LacI family transcriptional regulator</fullName>
    </submittedName>
</protein>
<dbReference type="InterPro" id="IPR025997">
    <property type="entry name" value="SBP_2_dom"/>
</dbReference>
<dbReference type="Gene3D" id="1.10.260.40">
    <property type="entry name" value="lambda repressor-like DNA-binding domains"/>
    <property type="match status" value="1"/>
</dbReference>
<dbReference type="SUPFAM" id="SSF47413">
    <property type="entry name" value="lambda repressor-like DNA-binding domains"/>
    <property type="match status" value="1"/>
</dbReference>
<evidence type="ECO:0000256" key="1">
    <source>
        <dbReference type="ARBA" id="ARBA00023015"/>
    </source>
</evidence>
<dbReference type="PROSITE" id="PS50932">
    <property type="entry name" value="HTH_LACI_2"/>
    <property type="match status" value="1"/>
</dbReference>
<evidence type="ECO:0000256" key="3">
    <source>
        <dbReference type="ARBA" id="ARBA00023163"/>
    </source>
</evidence>
<dbReference type="EMBL" id="JAGGLM010000007">
    <property type="protein sequence ID" value="MBP2032833.1"/>
    <property type="molecule type" value="Genomic_DNA"/>
</dbReference>
<dbReference type="InterPro" id="IPR028082">
    <property type="entry name" value="Peripla_BP_I"/>
</dbReference>
<evidence type="ECO:0000313" key="6">
    <source>
        <dbReference type="Proteomes" id="UP001519307"/>
    </source>
</evidence>
<dbReference type="CDD" id="cd01392">
    <property type="entry name" value="HTH_LacI"/>
    <property type="match status" value="1"/>
</dbReference>
<evidence type="ECO:0000259" key="4">
    <source>
        <dbReference type="PROSITE" id="PS50932"/>
    </source>
</evidence>
<dbReference type="Proteomes" id="UP001519307">
    <property type="component" value="Unassembled WGS sequence"/>
</dbReference>
<dbReference type="PANTHER" id="PTHR30146">
    <property type="entry name" value="LACI-RELATED TRANSCRIPTIONAL REPRESSOR"/>
    <property type="match status" value="1"/>
</dbReference>
<dbReference type="Pfam" id="PF13407">
    <property type="entry name" value="Peripla_BP_4"/>
    <property type="match status" value="1"/>
</dbReference>
<reference evidence="5 6" key="1">
    <citation type="submission" date="2021-03" db="EMBL/GenBank/DDBJ databases">
        <title>Genomic Encyclopedia of Type Strains, Phase IV (KMG-IV): sequencing the most valuable type-strain genomes for metagenomic binning, comparative biology and taxonomic classification.</title>
        <authorList>
            <person name="Goeker M."/>
        </authorList>
    </citation>
    <scope>NUCLEOTIDE SEQUENCE [LARGE SCALE GENOMIC DNA]</scope>
    <source>
        <strain evidence="5 6">DSM 28783</strain>
    </source>
</reference>
<organism evidence="5 6">
    <name type="scientific">Clostridium algifaecis</name>
    <dbReference type="NCBI Taxonomy" id="1472040"/>
    <lineage>
        <taxon>Bacteria</taxon>
        <taxon>Bacillati</taxon>
        <taxon>Bacillota</taxon>
        <taxon>Clostridia</taxon>
        <taxon>Eubacteriales</taxon>
        <taxon>Clostridiaceae</taxon>
        <taxon>Clostridium</taxon>
    </lineage>
</organism>
<keyword evidence="1" id="KW-0805">Transcription regulation</keyword>
<accession>A0ABS4KS20</accession>
<dbReference type="Gene3D" id="3.40.50.2300">
    <property type="match status" value="2"/>
</dbReference>
<dbReference type="InterPro" id="IPR010982">
    <property type="entry name" value="Lambda_DNA-bd_dom_sf"/>
</dbReference>
<dbReference type="PANTHER" id="PTHR30146:SF152">
    <property type="entry name" value="TRANSCRIPTIONAL REGULATORY PROTEIN"/>
    <property type="match status" value="1"/>
</dbReference>
<evidence type="ECO:0000313" key="5">
    <source>
        <dbReference type="EMBL" id="MBP2032833.1"/>
    </source>
</evidence>
<dbReference type="CDD" id="cd06307">
    <property type="entry name" value="PBP1_sugar_binding"/>
    <property type="match status" value="1"/>
</dbReference>
<sequence>MGKKTTIQMVAEKAGVSRGTVDRVLHNRSYVAPGVRNRVMDAIQETGYLSPLQDHKRTIYEKAFSPIRLGVLIPNWTGHFKTEILRGVDAARTDLVDFHVKIILMECQTDIPEETIELLDTLIAQNVQGIALCSVNAPAIEKKVSELTDMNIPVITFNSDLPNSRRLCFIGQNYQQSGRIAAELMSKCVPMTSKILAVVGNMEFDGHRMRLNGFCQRMYELGFKKSQIEIIETYNDYRTTYRKVSESLKQIPQLSAIYMANRSVAGCTEAVSTAGKKGTLRIICHDLSESTKRLLQNGSIDFTISQNIFQQGYLPLVYLRELLQKGNFPKFKQTDTNISIICSQNMENILQ</sequence>
<feature type="domain" description="HTH lacI-type" evidence="4">
    <location>
        <begin position="5"/>
        <end position="48"/>
    </location>
</feature>
<dbReference type="InterPro" id="IPR000843">
    <property type="entry name" value="HTH_LacI"/>
</dbReference>
<keyword evidence="2" id="KW-0238">DNA-binding</keyword>
<dbReference type="Pfam" id="PF00356">
    <property type="entry name" value="LacI"/>
    <property type="match status" value="1"/>
</dbReference>
<proteinExistence type="predicted"/>
<gene>
    <name evidence="5" type="ORF">J2Z42_001507</name>
</gene>
<evidence type="ECO:0000256" key="2">
    <source>
        <dbReference type="ARBA" id="ARBA00023125"/>
    </source>
</evidence>
<name>A0ABS4KS20_9CLOT</name>
<dbReference type="RefSeq" id="WP_209701991.1">
    <property type="nucleotide sequence ID" value="NZ_JAGGLM010000007.1"/>
</dbReference>
<dbReference type="SMART" id="SM00354">
    <property type="entry name" value="HTH_LACI"/>
    <property type="match status" value="1"/>
</dbReference>
<comment type="caution">
    <text evidence="5">The sequence shown here is derived from an EMBL/GenBank/DDBJ whole genome shotgun (WGS) entry which is preliminary data.</text>
</comment>
<keyword evidence="3" id="KW-0804">Transcription</keyword>
<dbReference type="SUPFAM" id="SSF53822">
    <property type="entry name" value="Periplasmic binding protein-like I"/>
    <property type="match status" value="1"/>
</dbReference>